<feature type="transmembrane region" description="Helical" evidence="1">
    <location>
        <begin position="14"/>
        <end position="34"/>
    </location>
</feature>
<proteinExistence type="predicted"/>
<dbReference type="RefSeq" id="WP_138195402.1">
    <property type="nucleotide sequence ID" value="NZ_VCIW01000011.1"/>
</dbReference>
<dbReference type="EMBL" id="VCIW01000011">
    <property type="protein sequence ID" value="TLS51050.1"/>
    <property type="molecule type" value="Genomic_DNA"/>
</dbReference>
<feature type="transmembrane region" description="Helical" evidence="1">
    <location>
        <begin position="54"/>
        <end position="71"/>
    </location>
</feature>
<keyword evidence="1" id="KW-1133">Transmembrane helix</keyword>
<comment type="caution">
    <text evidence="2">The sequence shown here is derived from an EMBL/GenBank/DDBJ whole genome shotgun (WGS) entry which is preliminary data.</text>
</comment>
<dbReference type="OrthoDB" id="2381692at2"/>
<organism evidence="2 3">
    <name type="scientific">Paenibacillus antri</name>
    <dbReference type="NCBI Taxonomy" id="2582848"/>
    <lineage>
        <taxon>Bacteria</taxon>
        <taxon>Bacillati</taxon>
        <taxon>Bacillota</taxon>
        <taxon>Bacilli</taxon>
        <taxon>Bacillales</taxon>
        <taxon>Paenibacillaceae</taxon>
        <taxon>Paenibacillus</taxon>
    </lineage>
</organism>
<evidence type="ECO:0000256" key="1">
    <source>
        <dbReference type="SAM" id="Phobius"/>
    </source>
</evidence>
<dbReference type="Pfam" id="PF14034">
    <property type="entry name" value="Spore_YtrH"/>
    <property type="match status" value="1"/>
</dbReference>
<dbReference type="AlphaFoldDB" id="A0A5R9GAE2"/>
<protein>
    <submittedName>
        <fullName evidence="2">Sporulation protein</fullName>
    </submittedName>
</protein>
<gene>
    <name evidence="2" type="ORF">FE782_16805</name>
</gene>
<evidence type="ECO:0000313" key="3">
    <source>
        <dbReference type="Proteomes" id="UP000309676"/>
    </source>
</evidence>
<name>A0A5R9GAE2_9BACL</name>
<dbReference type="InterPro" id="IPR025689">
    <property type="entry name" value="Spore_YtrH"/>
</dbReference>
<dbReference type="Proteomes" id="UP000309676">
    <property type="component" value="Unassembled WGS sequence"/>
</dbReference>
<keyword evidence="1" id="KW-0812">Transmembrane</keyword>
<keyword evidence="1" id="KW-0472">Membrane</keyword>
<sequence length="111" mass="11865">MAVSEFLSKAIQDFFVAFGVVFGASLLAGMSSIVTMQPPGPAETMRQLSENLKIWAVVVAIGGSIDPIRFIEHSVSAGYFSPAAKQILLILCAFLGAHSGTELIRWIVAPR</sequence>
<reference evidence="2 3" key="1">
    <citation type="submission" date="2019-05" db="EMBL/GenBank/DDBJ databases">
        <authorList>
            <person name="Narsing Rao M.P."/>
            <person name="Li W.J."/>
        </authorList>
    </citation>
    <scope>NUCLEOTIDE SEQUENCE [LARGE SCALE GENOMIC DNA]</scope>
    <source>
        <strain evidence="2 3">SYSU_K30003</strain>
    </source>
</reference>
<accession>A0A5R9GAE2</accession>
<feature type="transmembrane region" description="Helical" evidence="1">
    <location>
        <begin position="83"/>
        <end position="108"/>
    </location>
</feature>
<keyword evidence="3" id="KW-1185">Reference proteome</keyword>
<evidence type="ECO:0000313" key="2">
    <source>
        <dbReference type="EMBL" id="TLS51050.1"/>
    </source>
</evidence>